<protein>
    <submittedName>
        <fullName evidence="2">SMI1/KNR4 family protein</fullName>
    </submittedName>
</protein>
<feature type="domain" description="Knr4/Smi1-like" evidence="1">
    <location>
        <begin position="31"/>
        <end position="170"/>
    </location>
</feature>
<dbReference type="Pfam" id="PF14568">
    <property type="entry name" value="SUKH_6"/>
    <property type="match status" value="1"/>
</dbReference>
<dbReference type="InterPro" id="IPR018958">
    <property type="entry name" value="Knr4/Smi1-like_dom"/>
</dbReference>
<dbReference type="EMBL" id="NMTZ01000014">
    <property type="protein sequence ID" value="PDX84345.1"/>
    <property type="molecule type" value="Genomic_DNA"/>
</dbReference>
<comment type="caution">
    <text evidence="2">The sequence shown here is derived from an EMBL/GenBank/DDBJ whole genome shotgun (WGS) entry which is preliminary data.</text>
</comment>
<dbReference type="Proteomes" id="UP000220480">
    <property type="component" value="Unassembled WGS sequence"/>
</dbReference>
<dbReference type="Gene3D" id="3.40.1580.10">
    <property type="entry name" value="SMI1/KNR4-like"/>
    <property type="match status" value="1"/>
</dbReference>
<evidence type="ECO:0000259" key="1">
    <source>
        <dbReference type="SMART" id="SM00860"/>
    </source>
</evidence>
<dbReference type="InterPro" id="IPR037883">
    <property type="entry name" value="Knr4/Smi1-like_sf"/>
</dbReference>
<accession>A0A2A7AYW9</accession>
<reference evidence="2 3" key="1">
    <citation type="journal article" date="2017" name="Front. Microbiol.">
        <title>New Insights into the Diversity of the Genus Faecalibacterium.</title>
        <authorList>
            <person name="Benevides L."/>
            <person name="Burman S."/>
            <person name="Martin R."/>
            <person name="Robert V."/>
            <person name="Thomas M."/>
            <person name="Miquel S."/>
            <person name="Chain F."/>
            <person name="Sokol H."/>
            <person name="Bermudez-Humaran L.G."/>
            <person name="Morrison M."/>
            <person name="Langella P."/>
            <person name="Azevedo V.A."/>
            <person name="Chatel J.M."/>
            <person name="Soares S."/>
        </authorList>
    </citation>
    <scope>NUCLEOTIDE SEQUENCE [LARGE SCALE GENOMIC DNA]</scope>
    <source>
        <strain evidence="2 3">CNCM I 4644</strain>
    </source>
</reference>
<proteinExistence type="predicted"/>
<dbReference type="SUPFAM" id="SSF160631">
    <property type="entry name" value="SMI1/KNR4-like"/>
    <property type="match status" value="1"/>
</dbReference>
<evidence type="ECO:0000313" key="3">
    <source>
        <dbReference type="Proteomes" id="UP000220480"/>
    </source>
</evidence>
<evidence type="ECO:0000313" key="2">
    <source>
        <dbReference type="EMBL" id="PDX84345.1"/>
    </source>
</evidence>
<dbReference type="AlphaFoldDB" id="A0A2A7AYW9"/>
<organism evidence="2 3">
    <name type="scientific">Faecalibacterium prausnitzii</name>
    <dbReference type="NCBI Taxonomy" id="853"/>
    <lineage>
        <taxon>Bacteria</taxon>
        <taxon>Bacillati</taxon>
        <taxon>Bacillota</taxon>
        <taxon>Clostridia</taxon>
        <taxon>Eubacteriales</taxon>
        <taxon>Oscillospiraceae</taxon>
        <taxon>Faecalibacterium</taxon>
    </lineage>
</organism>
<dbReference type="SMART" id="SM00860">
    <property type="entry name" value="SMI1_KNR4"/>
    <property type="match status" value="1"/>
</dbReference>
<gene>
    <name evidence="2" type="ORF">CGS59_05215</name>
</gene>
<name>A0A2A7AYW9_9FIRM</name>
<sequence>MEEELNMFDNFDFTNFWKDSAYALKEYVSESPSDELIASVEQELGYKLPASYIWLMKQHNGGIPFNTCFPTDKPTSWADDHVAITGIFGIGREKPNSLCGELGSQFMIDEWEYPAIGVAICDCPSAGHDMIFLDYRECGPHGEPKVVHIDQEGNYEITPLADSFEDFIRGLVNEDDFELED</sequence>